<protein>
    <submittedName>
        <fullName evidence="2">Chromosome (Plasmid) partitioning protein ParA / Sporulation initiation inhibitor protein Soj</fullName>
    </submittedName>
</protein>
<evidence type="ECO:0000313" key="4">
    <source>
        <dbReference type="Proteomes" id="UP000070188"/>
    </source>
</evidence>
<evidence type="ECO:0000313" key="2">
    <source>
        <dbReference type="EMBL" id="KWX03197.1"/>
    </source>
</evidence>
<comment type="caution">
    <text evidence="2">The sequence shown here is derived from an EMBL/GenBank/DDBJ whole genome shotgun (WGS) entry which is preliminary data.</text>
</comment>
<organism evidence="2 4">
    <name type="scientific">Carbonactinospora thermoautotrophica</name>
    <dbReference type="NCBI Taxonomy" id="1469144"/>
    <lineage>
        <taxon>Bacteria</taxon>
        <taxon>Bacillati</taxon>
        <taxon>Actinomycetota</taxon>
        <taxon>Actinomycetes</taxon>
        <taxon>Kitasatosporales</taxon>
        <taxon>Carbonactinosporaceae</taxon>
        <taxon>Carbonactinospora</taxon>
    </lineage>
</organism>
<reference evidence="2" key="1">
    <citation type="submission" date="2015-04" db="EMBL/GenBank/DDBJ databases">
        <title>Physiological reanalysis, assessment of diazotrophy, and genome sequences of multiple isolates of Streptomyces thermoautotrophicus.</title>
        <authorList>
            <person name="MacKellar D.C."/>
            <person name="Lieber L."/>
            <person name="Norman J."/>
            <person name="Bolger A."/>
            <person name="Tobin C."/>
            <person name="Murray J.W."/>
            <person name="Woodward J."/>
            <person name="Friesen M."/>
            <person name="Prell J."/>
        </authorList>
    </citation>
    <scope>NUCLEOTIDE SEQUENCE [LARGE SCALE GENOMIC DNA]</scope>
    <source>
        <strain evidence="2">H1</strain>
    </source>
</reference>
<proteinExistence type="predicted"/>
<evidence type="ECO:0000313" key="3">
    <source>
        <dbReference type="EMBL" id="KWX03272.1"/>
    </source>
</evidence>
<gene>
    <name evidence="2" type="ORF">LI90_4248</name>
    <name evidence="3" type="ORF">LI90_4323</name>
</gene>
<dbReference type="EMBL" id="LAXD01000001">
    <property type="protein sequence ID" value="KWX03197.1"/>
    <property type="molecule type" value="Genomic_DNA"/>
</dbReference>
<sequence>MATRLRLREGCCAISGFLSPRLVTAPDITPRPPRVPGSRRGARDPG</sequence>
<name>A0A132MZG2_9ACTN</name>
<dbReference type="AlphaFoldDB" id="A0A132MZG2"/>
<evidence type="ECO:0000256" key="1">
    <source>
        <dbReference type="SAM" id="MobiDB-lite"/>
    </source>
</evidence>
<reference evidence="4" key="2">
    <citation type="submission" date="2015-04" db="EMBL/GenBank/DDBJ databases">
        <title>Physiological reanalysis, assessment of diazotrophy, and genome sequences of multiple isolates of Streptomyces thermoautotrophicus.</title>
        <authorList>
            <person name="MacKellar D.C."/>
            <person name="Lieber L."/>
            <person name="Norman J."/>
            <person name="Bolger A."/>
            <person name="Tobin C."/>
            <person name="Murray J.W."/>
            <person name="Chang R."/>
            <person name="Ford T."/>
            <person name="Nguyen P.Q."/>
            <person name="Woodward J."/>
            <person name="Permingeat H."/>
            <person name="Joshi N.S."/>
            <person name="Silver P.A."/>
            <person name="Usadel B."/>
            <person name="Rutherford A.W."/>
            <person name="Friesen M."/>
            <person name="Prell J."/>
        </authorList>
    </citation>
    <scope>NUCLEOTIDE SEQUENCE [LARGE SCALE GENOMIC DNA]</scope>
    <source>
        <strain evidence="4">H1</strain>
    </source>
</reference>
<keyword evidence="4" id="KW-1185">Reference proteome</keyword>
<dbReference type="EMBL" id="LAXD01000001">
    <property type="protein sequence ID" value="KWX03272.1"/>
    <property type="molecule type" value="Genomic_DNA"/>
</dbReference>
<accession>A0A132MZG2</accession>
<feature type="region of interest" description="Disordered" evidence="1">
    <location>
        <begin position="24"/>
        <end position="46"/>
    </location>
</feature>
<dbReference type="Proteomes" id="UP000070188">
    <property type="component" value="Unassembled WGS sequence"/>
</dbReference>